<protein>
    <submittedName>
        <fullName evidence="1">Uncharacterized protein</fullName>
    </submittedName>
</protein>
<dbReference type="AlphaFoldDB" id="A0A0F8ZBR0"/>
<reference evidence="1" key="1">
    <citation type="journal article" date="2015" name="Nature">
        <title>Complex archaea that bridge the gap between prokaryotes and eukaryotes.</title>
        <authorList>
            <person name="Spang A."/>
            <person name="Saw J.H."/>
            <person name="Jorgensen S.L."/>
            <person name="Zaremba-Niedzwiedzka K."/>
            <person name="Martijn J."/>
            <person name="Lind A.E."/>
            <person name="van Eijk R."/>
            <person name="Schleper C."/>
            <person name="Guy L."/>
            <person name="Ettema T.J."/>
        </authorList>
    </citation>
    <scope>NUCLEOTIDE SEQUENCE</scope>
</reference>
<evidence type="ECO:0000313" key="1">
    <source>
        <dbReference type="EMBL" id="KKK57491.1"/>
    </source>
</evidence>
<sequence>MQLTKEEIEGRMSRLRQSEKVQEAMAIRCEENGHEYDGCVPFDFSCVYRECRWCGHRT</sequence>
<proteinExistence type="predicted"/>
<name>A0A0F8ZBR0_9ZZZZ</name>
<gene>
    <name evidence="1" type="ORF">LCGC14_3053950</name>
</gene>
<organism evidence="1">
    <name type="scientific">marine sediment metagenome</name>
    <dbReference type="NCBI Taxonomy" id="412755"/>
    <lineage>
        <taxon>unclassified sequences</taxon>
        <taxon>metagenomes</taxon>
        <taxon>ecological metagenomes</taxon>
    </lineage>
</organism>
<dbReference type="EMBL" id="LAZR01064453">
    <property type="protein sequence ID" value="KKK57491.1"/>
    <property type="molecule type" value="Genomic_DNA"/>
</dbReference>
<accession>A0A0F8ZBR0</accession>
<comment type="caution">
    <text evidence="1">The sequence shown here is derived from an EMBL/GenBank/DDBJ whole genome shotgun (WGS) entry which is preliminary data.</text>
</comment>